<name>A0A8J4DVN1_9ACTN</name>
<sequence>MEHCGAFGFRLDPHLFGRRYLHTAAPDWPALEVRVGDPPEGWREVFAGDGWAVRVRRGGEAVWWTGGAVHRPDSRVHPMLSLVVCAATLERGGDCLHAGAVHTPDGVVAVLAPSGGGKTSTMAYLAFEAGLDVLTDDHLNLRDGVAHAGPGCLDLRPDAAARLGFASAPGGDFADLAVVAATNQARTGYAGHHNCKIAVRGPGAVRGPEAGGEVVRGGERVRLELPAPRTLAAPVVRTVVLEWGDSERVDPVPPRERLALLCAARTAPLVPGGLAVPLALAALPMHRVTRRRTFGTLPWTARAVLTGSTVERPWWSAAGT</sequence>
<comment type="caution">
    <text evidence="1">The sequence shown here is derived from an EMBL/GenBank/DDBJ whole genome shotgun (WGS) entry which is preliminary data.</text>
</comment>
<organism evidence="1 2">
    <name type="scientific">Virgisporangium aliadipatigenens</name>
    <dbReference type="NCBI Taxonomy" id="741659"/>
    <lineage>
        <taxon>Bacteria</taxon>
        <taxon>Bacillati</taxon>
        <taxon>Actinomycetota</taxon>
        <taxon>Actinomycetes</taxon>
        <taxon>Micromonosporales</taxon>
        <taxon>Micromonosporaceae</taxon>
        <taxon>Virgisporangium</taxon>
    </lineage>
</organism>
<accession>A0A8J4DVN1</accession>
<dbReference type="EMBL" id="BOPF01000034">
    <property type="protein sequence ID" value="GIJ50292.1"/>
    <property type="molecule type" value="Genomic_DNA"/>
</dbReference>
<protein>
    <submittedName>
        <fullName evidence="1">Uncharacterized protein</fullName>
    </submittedName>
</protein>
<dbReference type="RefSeq" id="WP_203903726.1">
    <property type="nucleotide sequence ID" value="NZ_BOPF01000034.1"/>
</dbReference>
<keyword evidence="2" id="KW-1185">Reference proteome</keyword>
<evidence type="ECO:0000313" key="2">
    <source>
        <dbReference type="Proteomes" id="UP000619260"/>
    </source>
</evidence>
<dbReference type="Proteomes" id="UP000619260">
    <property type="component" value="Unassembled WGS sequence"/>
</dbReference>
<dbReference type="AlphaFoldDB" id="A0A8J4DVN1"/>
<gene>
    <name evidence="1" type="ORF">Val02_71780</name>
</gene>
<evidence type="ECO:0000313" key="1">
    <source>
        <dbReference type="EMBL" id="GIJ50292.1"/>
    </source>
</evidence>
<proteinExistence type="predicted"/>
<reference evidence="1" key="1">
    <citation type="submission" date="2021-01" db="EMBL/GenBank/DDBJ databases">
        <title>Whole genome shotgun sequence of Virgisporangium aliadipatigenens NBRC 105644.</title>
        <authorList>
            <person name="Komaki H."/>
            <person name="Tamura T."/>
        </authorList>
    </citation>
    <scope>NUCLEOTIDE SEQUENCE</scope>
    <source>
        <strain evidence="1">NBRC 105644</strain>
    </source>
</reference>